<evidence type="ECO:0000313" key="1">
    <source>
        <dbReference type="EMBL" id="KAF1841360.1"/>
    </source>
</evidence>
<accession>A0A9P4G9V6</accession>
<dbReference type="AlphaFoldDB" id="A0A9P4G9V6"/>
<gene>
    <name evidence="1" type="ORF">K460DRAFT_344011</name>
</gene>
<dbReference type="RefSeq" id="XP_040783923.1">
    <property type="nucleotide sequence ID" value="XM_040931239.1"/>
</dbReference>
<dbReference type="OrthoDB" id="3935714at2759"/>
<name>A0A9P4G9V6_9PLEO</name>
<dbReference type="Proteomes" id="UP000800039">
    <property type="component" value="Unassembled WGS sequence"/>
</dbReference>
<comment type="caution">
    <text evidence="1">The sequence shown here is derived from an EMBL/GenBank/DDBJ whole genome shotgun (WGS) entry which is preliminary data.</text>
</comment>
<dbReference type="EMBL" id="ML976618">
    <property type="protein sequence ID" value="KAF1841360.1"/>
    <property type="molecule type" value="Genomic_DNA"/>
</dbReference>
<protein>
    <submittedName>
        <fullName evidence="1">Uncharacterized protein</fullName>
    </submittedName>
</protein>
<dbReference type="GeneID" id="63848491"/>
<organism evidence="1 2">
    <name type="scientific">Cucurbitaria berberidis CBS 394.84</name>
    <dbReference type="NCBI Taxonomy" id="1168544"/>
    <lineage>
        <taxon>Eukaryota</taxon>
        <taxon>Fungi</taxon>
        <taxon>Dikarya</taxon>
        <taxon>Ascomycota</taxon>
        <taxon>Pezizomycotina</taxon>
        <taxon>Dothideomycetes</taxon>
        <taxon>Pleosporomycetidae</taxon>
        <taxon>Pleosporales</taxon>
        <taxon>Pleosporineae</taxon>
        <taxon>Cucurbitariaceae</taxon>
        <taxon>Cucurbitaria</taxon>
    </lineage>
</organism>
<evidence type="ECO:0000313" key="2">
    <source>
        <dbReference type="Proteomes" id="UP000800039"/>
    </source>
</evidence>
<proteinExistence type="predicted"/>
<reference evidence="1" key="1">
    <citation type="submission" date="2020-01" db="EMBL/GenBank/DDBJ databases">
        <authorList>
            <consortium name="DOE Joint Genome Institute"/>
            <person name="Haridas S."/>
            <person name="Albert R."/>
            <person name="Binder M."/>
            <person name="Bloem J."/>
            <person name="Labutti K."/>
            <person name="Salamov A."/>
            <person name="Andreopoulos B."/>
            <person name="Baker S.E."/>
            <person name="Barry K."/>
            <person name="Bills G."/>
            <person name="Bluhm B.H."/>
            <person name="Cannon C."/>
            <person name="Castanera R."/>
            <person name="Culley D.E."/>
            <person name="Daum C."/>
            <person name="Ezra D."/>
            <person name="Gonzalez J.B."/>
            <person name="Henrissat B."/>
            <person name="Kuo A."/>
            <person name="Liang C."/>
            <person name="Lipzen A."/>
            <person name="Lutzoni F."/>
            <person name="Magnuson J."/>
            <person name="Mondo S."/>
            <person name="Nolan M."/>
            <person name="Ohm R."/>
            <person name="Pangilinan J."/>
            <person name="Park H.-J."/>
            <person name="Ramirez L."/>
            <person name="Alfaro M."/>
            <person name="Sun H."/>
            <person name="Tritt A."/>
            <person name="Yoshinaga Y."/>
            <person name="Zwiers L.-H."/>
            <person name="Turgeon B.G."/>
            <person name="Goodwin S.B."/>
            <person name="Spatafora J.W."/>
            <person name="Crous P.W."/>
            <person name="Grigoriev I.V."/>
        </authorList>
    </citation>
    <scope>NUCLEOTIDE SEQUENCE</scope>
    <source>
        <strain evidence="1">CBS 394.84</strain>
    </source>
</reference>
<keyword evidence="2" id="KW-1185">Reference proteome</keyword>
<sequence length="634" mass="71577">MFSSEDVKEIFQVFTTPKDYSTAVSSLVLASDGSGFITLRHLETTFKECITRETQRIPVSSLARDLNVQQDIVRQLVDTHPGLALLSFDSSDIVALDERVTLRKKLDGCLSDGIVLKLNFATQNDIDSKSIDILLRDVDGQLVYFDDYVCSKSYEDRLADSIMTFLKRSLNEMQSIDLDPTNLPGTPPTWFTLRTLRTLLDSQNLVEQFHVQEESGNIHCVPKQLTEHKRDAIIDDLQSGALAYLNLQSFWKDFPELFATGEEAHGYVQNLSEVQIMDAFAVSSIRILNLEKECVQILREEGCVDLTHIAEGFPEGLRGRIAHKVEQNILVTFEQESEPKPYRIGDFMVTATHRDEERAALLGYATLDASAQWQQLQDSPGKEVKFSLSNITAMITNKHPLQSALAKDKLLEKALDEQFWSTISKQEIQNESEFSTFWLDRVVARCHVYNEGLGAVQDQKLHDQLAELLTSYIQKDLFPDSVSKARSQGLVLSRKTRKNISRLETVLKAEKTTTTTSVLAALGNFNKKQGIETPDSSRVEEAKKVVMSDMVRRMQKQKQSDGPVLFLTLTLILFARQHTGVVYATGKFAPKLLKQLKPSLGPEQYEQLERWKEAAKAGTLSAEERQEMKKMAEA</sequence>